<dbReference type="GO" id="GO:0008519">
    <property type="term" value="F:ammonium channel activity"/>
    <property type="evidence" value="ECO:0007669"/>
    <property type="project" value="InterPro"/>
</dbReference>
<dbReference type="EMBL" id="FZMO01000301">
    <property type="protein sequence ID" value="SNQ49751.1"/>
    <property type="molecule type" value="Genomic_DNA"/>
</dbReference>
<dbReference type="PANTHER" id="PTHR11730">
    <property type="entry name" value="AMMONIUM TRANSPORTER"/>
    <property type="match status" value="1"/>
</dbReference>
<name>A0A2I2KVR3_9ACTN</name>
<feature type="transmembrane region" description="Helical" evidence="5">
    <location>
        <begin position="23"/>
        <end position="42"/>
    </location>
</feature>
<accession>A0A2I2KVR3</accession>
<evidence type="ECO:0000313" key="7">
    <source>
        <dbReference type="EMBL" id="SNQ49751.1"/>
    </source>
</evidence>
<keyword evidence="8" id="KW-1185">Reference proteome</keyword>
<dbReference type="AlphaFoldDB" id="A0A2I2KVR3"/>
<keyword evidence="3 5" id="KW-1133">Transmembrane helix</keyword>
<feature type="transmembrane region" description="Helical" evidence="5">
    <location>
        <begin position="324"/>
        <end position="344"/>
    </location>
</feature>
<feature type="domain" description="Ammonium transporter AmtB-like" evidence="6">
    <location>
        <begin position="24"/>
        <end position="443"/>
    </location>
</feature>
<feature type="transmembrane region" description="Helical" evidence="5">
    <location>
        <begin position="235"/>
        <end position="258"/>
    </location>
</feature>
<feature type="transmembrane region" description="Helical" evidence="5">
    <location>
        <begin position="356"/>
        <end position="376"/>
    </location>
</feature>
<evidence type="ECO:0000256" key="5">
    <source>
        <dbReference type="SAM" id="Phobius"/>
    </source>
</evidence>
<comment type="subcellular location">
    <subcellularLocation>
        <location evidence="1">Membrane</location>
        <topology evidence="1">Multi-pass membrane protein</topology>
    </subcellularLocation>
</comment>
<evidence type="ECO:0000256" key="3">
    <source>
        <dbReference type="ARBA" id="ARBA00022989"/>
    </source>
</evidence>
<evidence type="ECO:0000256" key="1">
    <source>
        <dbReference type="ARBA" id="ARBA00004141"/>
    </source>
</evidence>
<feature type="transmembrane region" description="Helical" evidence="5">
    <location>
        <begin position="154"/>
        <end position="175"/>
    </location>
</feature>
<dbReference type="InterPro" id="IPR029020">
    <property type="entry name" value="Ammonium/urea_transptr"/>
</dbReference>
<feature type="transmembrane region" description="Helical" evidence="5">
    <location>
        <begin position="396"/>
        <end position="423"/>
    </location>
</feature>
<feature type="transmembrane region" description="Helical" evidence="5">
    <location>
        <begin position="62"/>
        <end position="83"/>
    </location>
</feature>
<protein>
    <recommendedName>
        <fullName evidence="6">Ammonium transporter AmtB-like domain-containing protein</fullName>
    </recommendedName>
</protein>
<dbReference type="Pfam" id="PF00909">
    <property type="entry name" value="Ammonium_transp"/>
    <property type="match status" value="1"/>
</dbReference>
<feature type="transmembrane region" description="Helical" evidence="5">
    <location>
        <begin position="195"/>
        <end position="214"/>
    </location>
</feature>
<evidence type="ECO:0000256" key="4">
    <source>
        <dbReference type="ARBA" id="ARBA00023136"/>
    </source>
</evidence>
<evidence type="ECO:0000259" key="6">
    <source>
        <dbReference type="Pfam" id="PF00909"/>
    </source>
</evidence>
<sequence length="486" mass="52475">MHIYLSESTFKEQVSTDVFLQDVFFSLATLALLAGILGIGLIDSGLARRKNHLDQWVTKITAALVSGMAFMVIGYAIWIWQYYQIVPGGSSFRHAVRDWWLGGTFVTHFADEINPTRQDSVDVYQVFLLFFVTYVAFAVALLHGAGTERIKSSAMYVIGAVSGGLVIPFILYLTWGSTSPLTNHGLHDYSGLFGLYIWAGCTALVLAWRLGPRLGSKWRPDSRTSGPKASDMPSVAKGILVLLVCIPFIVLGCGYMVSGKGYYGISMTHSGIGLAFINIICGMGGGLIGGMIISYRQRNSFWILAGPIVGYISGTALFDVTKPWIMLLVALPAPFIGLGTSRLLDRIGIDESKVIPLTLGTGIYAALIPGIVASGTKTGGFFGITTGKYAFQHAHITFLWQLIGVLVTVGISLVAALILCFILERTTGLRVSEEAELVGLDRFYWKWSALDRFKDDGVAEVGPPVGTPLAAENGASKLLLGEPGPR</sequence>
<feature type="transmembrane region" description="Helical" evidence="5">
    <location>
        <begin position="123"/>
        <end position="142"/>
    </location>
</feature>
<evidence type="ECO:0000256" key="2">
    <source>
        <dbReference type="ARBA" id="ARBA00022692"/>
    </source>
</evidence>
<dbReference type="PANTHER" id="PTHR11730:SF60">
    <property type="entry name" value="RH50, ISOFORM D"/>
    <property type="match status" value="1"/>
</dbReference>
<dbReference type="InterPro" id="IPR024041">
    <property type="entry name" value="NH4_transpt_AmtB-like_dom"/>
</dbReference>
<dbReference type="OrthoDB" id="3639868at2"/>
<keyword evidence="2 5" id="KW-0812">Transmembrane</keyword>
<proteinExistence type="predicted"/>
<organism evidence="7 8">
    <name type="scientific">Frankia canadensis</name>
    <dbReference type="NCBI Taxonomy" id="1836972"/>
    <lineage>
        <taxon>Bacteria</taxon>
        <taxon>Bacillati</taxon>
        <taxon>Actinomycetota</taxon>
        <taxon>Actinomycetes</taxon>
        <taxon>Frankiales</taxon>
        <taxon>Frankiaceae</taxon>
        <taxon>Frankia</taxon>
    </lineage>
</organism>
<dbReference type="Gene3D" id="1.10.3430.10">
    <property type="entry name" value="Ammonium transporter AmtB like domains"/>
    <property type="match status" value="1"/>
</dbReference>
<reference evidence="7 8" key="1">
    <citation type="submission" date="2017-06" db="EMBL/GenBank/DDBJ databases">
        <authorList>
            <person name="Kim H.J."/>
            <person name="Triplett B.A."/>
        </authorList>
    </citation>
    <scope>NUCLEOTIDE SEQUENCE [LARGE SCALE GENOMIC DNA]</scope>
    <source>
        <strain evidence="7">FRACA_ARgP5</strain>
    </source>
</reference>
<evidence type="ECO:0000313" key="8">
    <source>
        <dbReference type="Proteomes" id="UP000234331"/>
    </source>
</evidence>
<gene>
    <name evidence="7" type="ORF">FRACA_370028</name>
</gene>
<dbReference type="RefSeq" id="WP_101833175.1">
    <property type="nucleotide sequence ID" value="NZ_FZMO01000301.1"/>
</dbReference>
<dbReference type="GO" id="GO:0005886">
    <property type="term" value="C:plasma membrane"/>
    <property type="evidence" value="ECO:0007669"/>
    <property type="project" value="TreeGrafter"/>
</dbReference>
<dbReference type="SUPFAM" id="SSF111352">
    <property type="entry name" value="Ammonium transporter"/>
    <property type="match status" value="1"/>
</dbReference>
<dbReference type="GO" id="GO:0097272">
    <property type="term" value="P:ammonium homeostasis"/>
    <property type="evidence" value="ECO:0007669"/>
    <property type="project" value="TreeGrafter"/>
</dbReference>
<dbReference type="Proteomes" id="UP000234331">
    <property type="component" value="Unassembled WGS sequence"/>
</dbReference>
<feature type="transmembrane region" description="Helical" evidence="5">
    <location>
        <begin position="270"/>
        <end position="293"/>
    </location>
</feature>
<feature type="transmembrane region" description="Helical" evidence="5">
    <location>
        <begin position="300"/>
        <end position="318"/>
    </location>
</feature>
<keyword evidence="4 5" id="KW-0472">Membrane</keyword>